<accession>A0AAD6YR68</accession>
<feature type="compositionally biased region" description="Basic residues" evidence="1">
    <location>
        <begin position="55"/>
        <end position="70"/>
    </location>
</feature>
<feature type="region of interest" description="Disordered" evidence="1">
    <location>
        <begin position="48"/>
        <end position="79"/>
    </location>
</feature>
<comment type="caution">
    <text evidence="2">The sequence shown here is derived from an EMBL/GenBank/DDBJ whole genome shotgun (WGS) entry which is preliminary data.</text>
</comment>
<name>A0AAD6YR68_9AGAR</name>
<sequence>MPVSALFVPRVFDASLSRLEYKHLRAIVMRRPRLTLRSQESDLTHAAAVENAPHTRTHSPHVLHTGKTRRPSVAASRSLPAASHSLPAAACCPLAATRACRPPPTSFWLLAARRCPLPAGCPPSAAGTARRFPLVLVPTVRFLPRRCLRCIPPPSLDKRRPAHLCHASVRLASHAHAPDRHFKRRVHKHTLTPRLSPALRAAHHCHAPLATSRLLAPAHPNRTRLPLATHRLPLAAGFHCLPAAWPSARCCYTSRHLLPASGCLVARRTSHIASPRPALRKTYGAPHATHATRRSRTHVMQDPPRAAGCPPLIAQLPLHTLCPRPTVLSPPRAVRRLPATHSRIRLCPCRGCTHCHRRG</sequence>
<dbReference type="Proteomes" id="UP001219525">
    <property type="component" value="Unassembled WGS sequence"/>
</dbReference>
<protein>
    <submittedName>
        <fullName evidence="2">Uncharacterized protein</fullName>
    </submittedName>
</protein>
<gene>
    <name evidence="2" type="ORF">GGX14DRAFT_628135</name>
</gene>
<proteinExistence type="predicted"/>
<evidence type="ECO:0000313" key="2">
    <source>
        <dbReference type="EMBL" id="KAJ7227089.1"/>
    </source>
</evidence>
<keyword evidence="3" id="KW-1185">Reference proteome</keyword>
<reference evidence="2" key="1">
    <citation type="submission" date="2023-03" db="EMBL/GenBank/DDBJ databases">
        <title>Massive genome expansion in bonnet fungi (Mycena s.s.) driven by repeated elements and novel gene families across ecological guilds.</title>
        <authorList>
            <consortium name="Lawrence Berkeley National Laboratory"/>
            <person name="Harder C.B."/>
            <person name="Miyauchi S."/>
            <person name="Viragh M."/>
            <person name="Kuo A."/>
            <person name="Thoen E."/>
            <person name="Andreopoulos B."/>
            <person name="Lu D."/>
            <person name="Skrede I."/>
            <person name="Drula E."/>
            <person name="Henrissat B."/>
            <person name="Morin E."/>
            <person name="Kohler A."/>
            <person name="Barry K."/>
            <person name="LaButti K."/>
            <person name="Morin E."/>
            <person name="Salamov A."/>
            <person name="Lipzen A."/>
            <person name="Mereny Z."/>
            <person name="Hegedus B."/>
            <person name="Baldrian P."/>
            <person name="Stursova M."/>
            <person name="Weitz H."/>
            <person name="Taylor A."/>
            <person name="Grigoriev I.V."/>
            <person name="Nagy L.G."/>
            <person name="Martin F."/>
            <person name="Kauserud H."/>
        </authorList>
    </citation>
    <scope>NUCLEOTIDE SEQUENCE</scope>
    <source>
        <strain evidence="2">9144</strain>
    </source>
</reference>
<dbReference type="AlphaFoldDB" id="A0AAD6YR68"/>
<organism evidence="2 3">
    <name type="scientific">Mycena pura</name>
    <dbReference type="NCBI Taxonomy" id="153505"/>
    <lineage>
        <taxon>Eukaryota</taxon>
        <taxon>Fungi</taxon>
        <taxon>Dikarya</taxon>
        <taxon>Basidiomycota</taxon>
        <taxon>Agaricomycotina</taxon>
        <taxon>Agaricomycetes</taxon>
        <taxon>Agaricomycetidae</taxon>
        <taxon>Agaricales</taxon>
        <taxon>Marasmiineae</taxon>
        <taxon>Mycenaceae</taxon>
        <taxon>Mycena</taxon>
    </lineage>
</organism>
<dbReference type="EMBL" id="JARJCW010000003">
    <property type="protein sequence ID" value="KAJ7227089.1"/>
    <property type="molecule type" value="Genomic_DNA"/>
</dbReference>
<evidence type="ECO:0000256" key="1">
    <source>
        <dbReference type="SAM" id="MobiDB-lite"/>
    </source>
</evidence>
<evidence type="ECO:0000313" key="3">
    <source>
        <dbReference type="Proteomes" id="UP001219525"/>
    </source>
</evidence>